<evidence type="ECO:0000256" key="2">
    <source>
        <dbReference type="PIRSR" id="PIRSR640198-3"/>
    </source>
</evidence>
<evidence type="ECO:0000259" key="3">
    <source>
        <dbReference type="PROSITE" id="PS51459"/>
    </source>
</evidence>
<dbReference type="InterPro" id="IPR036390">
    <property type="entry name" value="WH_DNA-bd_sf"/>
</dbReference>
<dbReference type="PANTHER" id="PTHR13504">
    <property type="entry name" value="FIDO DOMAIN-CONTAINING PROTEIN DDB_G0283145"/>
    <property type="match status" value="1"/>
</dbReference>
<protein>
    <submittedName>
        <fullName evidence="4">Cell filamentation protein Fic</fullName>
    </submittedName>
</protein>
<evidence type="ECO:0000313" key="4">
    <source>
        <dbReference type="EMBL" id="PIZ46271.1"/>
    </source>
</evidence>
<dbReference type="AlphaFoldDB" id="A0A2M7TIR5"/>
<sequence>MNETITTSRQKYILNIINQSEGINRKDIQNKTATLYPVSKPTLIRDLNVLIKQKLIIAKGSAKSTTYFSKTASPLLREFDLERYFAEGPDTRTQGAVPYDFGVIEQFRDLFTKHELLLLTNNTSNFSQKTAYLAPEMLKKELERFVIELSWKSSHIEGNTYTLLETESLILQQKEAAGKSNHETTMILNHKKAFSEILNMANEFRSLSTAHVITIHSLLTRGLQIARGLRSQPVGITGTTYEPLDNKHQITDALEKMVVCINNTNNPFEKALIAHFMIAYIQPFTDGNKRTARMVTNAILLAHDLLPLSYRSVDEDLFKKALILFYEQHSIVDIKKLFIEQVLFANKTYFR</sequence>
<proteinExistence type="predicted"/>
<keyword evidence="1" id="KW-0547">Nucleotide-binding</keyword>
<dbReference type="InterPro" id="IPR040198">
    <property type="entry name" value="Fido_containing"/>
</dbReference>
<dbReference type="Proteomes" id="UP000228920">
    <property type="component" value="Unassembled WGS sequence"/>
</dbReference>
<feature type="domain" description="Fido" evidence="3">
    <location>
        <begin position="207"/>
        <end position="340"/>
    </location>
</feature>
<dbReference type="InterPro" id="IPR003812">
    <property type="entry name" value="Fido"/>
</dbReference>
<dbReference type="PROSITE" id="PS51459">
    <property type="entry name" value="FIDO"/>
    <property type="match status" value="1"/>
</dbReference>
<name>A0A2M7TIR5_UNCKA</name>
<evidence type="ECO:0000313" key="5">
    <source>
        <dbReference type="Proteomes" id="UP000228920"/>
    </source>
</evidence>
<dbReference type="GO" id="GO:0005524">
    <property type="term" value="F:ATP binding"/>
    <property type="evidence" value="ECO:0007669"/>
    <property type="project" value="UniProtKB-KW"/>
</dbReference>
<gene>
    <name evidence="4" type="ORF">COY32_03585</name>
</gene>
<organism evidence="4 5">
    <name type="scientific">candidate division WWE3 bacterium CG_4_10_14_0_2_um_filter_41_14</name>
    <dbReference type="NCBI Taxonomy" id="1975072"/>
    <lineage>
        <taxon>Bacteria</taxon>
        <taxon>Katanobacteria</taxon>
    </lineage>
</organism>
<dbReference type="InterPro" id="IPR036597">
    <property type="entry name" value="Fido-like_dom_sf"/>
</dbReference>
<dbReference type="SUPFAM" id="SSF46785">
    <property type="entry name" value="Winged helix' DNA-binding domain"/>
    <property type="match status" value="1"/>
</dbReference>
<dbReference type="Pfam" id="PF02661">
    <property type="entry name" value="Fic"/>
    <property type="match status" value="1"/>
</dbReference>
<dbReference type="Gene3D" id="1.10.3290.10">
    <property type="entry name" value="Fido-like domain"/>
    <property type="match status" value="1"/>
</dbReference>
<dbReference type="SUPFAM" id="SSF140931">
    <property type="entry name" value="Fic-like"/>
    <property type="match status" value="1"/>
</dbReference>
<comment type="caution">
    <text evidence="4">The sequence shown here is derived from an EMBL/GenBank/DDBJ whole genome shotgun (WGS) entry which is preliminary data.</text>
</comment>
<evidence type="ECO:0000256" key="1">
    <source>
        <dbReference type="PIRSR" id="PIRSR640198-2"/>
    </source>
</evidence>
<accession>A0A2M7TIR5</accession>
<keyword evidence="1" id="KW-0067">ATP-binding</keyword>
<feature type="site" description="Important for autoinhibition of adenylyltransferase activity" evidence="2">
    <location>
        <position position="157"/>
    </location>
</feature>
<dbReference type="EMBL" id="PFNL01000107">
    <property type="protein sequence ID" value="PIZ46271.1"/>
    <property type="molecule type" value="Genomic_DNA"/>
</dbReference>
<feature type="binding site" evidence="1">
    <location>
        <begin position="286"/>
        <end position="293"/>
    </location>
    <ligand>
        <name>ATP</name>
        <dbReference type="ChEBI" id="CHEBI:30616"/>
    </ligand>
</feature>
<dbReference type="PANTHER" id="PTHR13504:SF38">
    <property type="entry name" value="FIDO DOMAIN-CONTAINING PROTEIN"/>
    <property type="match status" value="1"/>
</dbReference>
<reference evidence="5" key="1">
    <citation type="submission" date="2017-09" db="EMBL/GenBank/DDBJ databases">
        <title>Depth-based differentiation of microbial function through sediment-hosted aquifers and enrichment of novel symbionts in the deep terrestrial subsurface.</title>
        <authorList>
            <person name="Probst A.J."/>
            <person name="Ladd B."/>
            <person name="Jarett J.K."/>
            <person name="Geller-Mcgrath D.E."/>
            <person name="Sieber C.M.K."/>
            <person name="Emerson J.B."/>
            <person name="Anantharaman K."/>
            <person name="Thomas B.C."/>
            <person name="Malmstrom R."/>
            <person name="Stieglmeier M."/>
            <person name="Klingl A."/>
            <person name="Woyke T."/>
            <person name="Ryan C.M."/>
            <person name="Banfield J.F."/>
        </authorList>
    </citation>
    <scope>NUCLEOTIDE SEQUENCE [LARGE SCALE GENOMIC DNA]</scope>
</reference>